<proteinExistence type="predicted"/>
<name>A0A2M9CHH9_9MICO</name>
<dbReference type="Pfam" id="PF04954">
    <property type="entry name" value="SIP"/>
    <property type="match status" value="1"/>
</dbReference>
<dbReference type="CDD" id="cd06193">
    <property type="entry name" value="siderophore_interacting"/>
    <property type="match status" value="1"/>
</dbReference>
<comment type="caution">
    <text evidence="2">The sequence shown here is derived from an EMBL/GenBank/DDBJ whole genome shotgun (WGS) entry which is preliminary data.</text>
</comment>
<dbReference type="Pfam" id="PF08021">
    <property type="entry name" value="FAD_binding_9"/>
    <property type="match status" value="1"/>
</dbReference>
<sequence length="313" mass="34090">MLTSVATTSAVLQDERPGYCLFRVSVSRVVALSPHFTRVTFSGDDLSFFGTDGLDQRIKIVFPVPEFGLSTFDDLDGATWYEAWRAMPDHLRPPFRTYTIRGVRPAAREIDVDFVNHGDGGPAARWLQAATPGDEVMIIGPDARSLYCSSGFDWKPGAAKEVLLVGDETAAPAICSILETLPTGCRAHAFIEIPDAADALPLARNAQSITWLPRGERELGAPLQEAVRAWVAGNRAAIDPAILAPQTLDDIDVDVDLLWDAPEAGPGDFYAWLAGEASVIKALRRFLVTETGIDRTRVSFMGYWRLGKAEAQG</sequence>
<dbReference type="Gene3D" id="3.40.50.80">
    <property type="entry name" value="Nucleotide-binding domain of ferredoxin-NADP reductase (FNR) module"/>
    <property type="match status" value="1"/>
</dbReference>
<gene>
    <name evidence="2" type="ORF">CLV46_0921</name>
</gene>
<dbReference type="InterPro" id="IPR017927">
    <property type="entry name" value="FAD-bd_FR_type"/>
</dbReference>
<accession>A0A2M9CHH9</accession>
<dbReference type="GO" id="GO:0016491">
    <property type="term" value="F:oxidoreductase activity"/>
    <property type="evidence" value="ECO:0007669"/>
    <property type="project" value="InterPro"/>
</dbReference>
<evidence type="ECO:0000259" key="1">
    <source>
        <dbReference type="PROSITE" id="PS51384"/>
    </source>
</evidence>
<dbReference type="PROSITE" id="PS51384">
    <property type="entry name" value="FAD_FR"/>
    <property type="match status" value="1"/>
</dbReference>
<dbReference type="EMBL" id="PGFF01000001">
    <property type="protein sequence ID" value="PJJ71376.1"/>
    <property type="molecule type" value="Genomic_DNA"/>
</dbReference>
<organism evidence="2 3">
    <name type="scientific">Diaminobutyricimonas aerilata</name>
    <dbReference type="NCBI Taxonomy" id="1162967"/>
    <lineage>
        <taxon>Bacteria</taxon>
        <taxon>Bacillati</taxon>
        <taxon>Actinomycetota</taxon>
        <taxon>Actinomycetes</taxon>
        <taxon>Micrococcales</taxon>
        <taxon>Microbacteriaceae</taxon>
        <taxon>Diaminobutyricimonas</taxon>
    </lineage>
</organism>
<reference evidence="2 3" key="1">
    <citation type="submission" date="2017-11" db="EMBL/GenBank/DDBJ databases">
        <title>Genomic Encyclopedia of Archaeal and Bacterial Type Strains, Phase II (KMG-II): From Individual Species to Whole Genera.</title>
        <authorList>
            <person name="Goeker M."/>
        </authorList>
    </citation>
    <scope>NUCLEOTIDE SEQUENCE [LARGE SCALE GENOMIC DNA]</scope>
    <source>
        <strain evidence="2 3">DSM 27393</strain>
    </source>
</reference>
<dbReference type="Gene3D" id="2.40.30.10">
    <property type="entry name" value="Translation factors"/>
    <property type="match status" value="1"/>
</dbReference>
<protein>
    <submittedName>
        <fullName evidence="2">NADPH-dependent ferric siderophore reductase</fullName>
    </submittedName>
</protein>
<dbReference type="RefSeq" id="WP_100363681.1">
    <property type="nucleotide sequence ID" value="NZ_PGFF01000001.1"/>
</dbReference>
<dbReference type="InterPro" id="IPR013113">
    <property type="entry name" value="SIP_FAD-bd"/>
</dbReference>
<dbReference type="InterPro" id="IPR039374">
    <property type="entry name" value="SIP_fam"/>
</dbReference>
<dbReference type="Proteomes" id="UP000228758">
    <property type="component" value="Unassembled WGS sequence"/>
</dbReference>
<keyword evidence="3" id="KW-1185">Reference proteome</keyword>
<dbReference type="InterPro" id="IPR007037">
    <property type="entry name" value="SIP_rossman_dom"/>
</dbReference>
<evidence type="ECO:0000313" key="3">
    <source>
        <dbReference type="Proteomes" id="UP000228758"/>
    </source>
</evidence>
<evidence type="ECO:0000313" key="2">
    <source>
        <dbReference type="EMBL" id="PJJ71376.1"/>
    </source>
</evidence>
<dbReference type="InterPro" id="IPR039261">
    <property type="entry name" value="FNR_nucleotide-bd"/>
</dbReference>
<dbReference type="PANTHER" id="PTHR30157:SF0">
    <property type="entry name" value="NADPH-DEPENDENT FERRIC-CHELATE REDUCTASE"/>
    <property type="match status" value="1"/>
</dbReference>
<dbReference type="AlphaFoldDB" id="A0A2M9CHH9"/>
<dbReference type="SUPFAM" id="SSF63380">
    <property type="entry name" value="Riboflavin synthase domain-like"/>
    <property type="match status" value="1"/>
</dbReference>
<dbReference type="InterPro" id="IPR017938">
    <property type="entry name" value="Riboflavin_synthase-like_b-brl"/>
</dbReference>
<dbReference type="OrthoDB" id="3291337at2"/>
<dbReference type="PANTHER" id="PTHR30157">
    <property type="entry name" value="FERRIC REDUCTASE, NADPH-DEPENDENT"/>
    <property type="match status" value="1"/>
</dbReference>
<feature type="domain" description="FAD-binding FR-type" evidence="1">
    <location>
        <begin position="19"/>
        <end position="148"/>
    </location>
</feature>